<dbReference type="InterPro" id="IPR036291">
    <property type="entry name" value="NAD(P)-bd_dom_sf"/>
</dbReference>
<dbReference type="InterPro" id="IPR002204">
    <property type="entry name" value="3-OH-isobutyrate_DH-rel_CS"/>
</dbReference>
<gene>
    <name evidence="7" type="ORF">GCM10007112_18950</name>
    <name evidence="6" type="ORF">Vsou_17190</name>
</gene>
<feature type="domain" description="3-hydroxyisobutyrate dehydrogenase-like NAD-binding" evidence="5">
    <location>
        <begin position="167"/>
        <end position="287"/>
    </location>
</feature>
<dbReference type="EMBL" id="AP026830">
    <property type="protein sequence ID" value="BDR92626.1"/>
    <property type="molecule type" value="Genomic_DNA"/>
</dbReference>
<dbReference type="Pfam" id="PF14833">
    <property type="entry name" value="NAD_binding_11"/>
    <property type="match status" value="1"/>
</dbReference>
<dbReference type="InterPro" id="IPR013328">
    <property type="entry name" value="6PGD_dom2"/>
</dbReference>
<proteinExistence type="inferred from homology"/>
<dbReference type="Pfam" id="PF03446">
    <property type="entry name" value="NAD_binding_2"/>
    <property type="match status" value="1"/>
</dbReference>
<dbReference type="SUPFAM" id="SSF51735">
    <property type="entry name" value="NAD(P)-binding Rossmann-fold domains"/>
    <property type="match status" value="1"/>
</dbReference>
<dbReference type="PROSITE" id="PS00895">
    <property type="entry name" value="3_HYDROXYISOBUT_DH"/>
    <property type="match status" value="1"/>
</dbReference>
<reference evidence="6" key="4">
    <citation type="journal article" date="2023" name="Microbiol. Resour. Announc.">
        <title>Complete Genome Sequence of Vulcanisaeta souniana Strain IC-059, a Hyperthermophilic Archaeon Isolated from Hot Spring Water in Japan.</title>
        <authorList>
            <person name="Kato S."/>
            <person name="Itoh T."/>
            <person name="Wu L."/>
            <person name="Ma J."/>
            <person name="Ohkuma M."/>
        </authorList>
    </citation>
    <scope>NUCLEOTIDE SEQUENCE</scope>
    <source>
        <strain evidence="6">JCM 11219</strain>
    </source>
</reference>
<reference evidence="7" key="2">
    <citation type="submission" date="2020-09" db="EMBL/GenBank/DDBJ databases">
        <authorList>
            <person name="Sun Q."/>
            <person name="Ohkuma M."/>
        </authorList>
    </citation>
    <scope>NUCLEOTIDE SEQUENCE</scope>
    <source>
        <strain evidence="7">JCM 11219</strain>
    </source>
</reference>
<evidence type="ECO:0000256" key="3">
    <source>
        <dbReference type="ARBA" id="ARBA00023027"/>
    </source>
</evidence>
<dbReference type="AlphaFoldDB" id="A0A830E9D1"/>
<dbReference type="InterPro" id="IPR015815">
    <property type="entry name" value="HIBADH-related"/>
</dbReference>
<evidence type="ECO:0000313" key="7">
    <source>
        <dbReference type="EMBL" id="GGI82416.1"/>
    </source>
</evidence>
<dbReference type="GO" id="GO:0050661">
    <property type="term" value="F:NADP binding"/>
    <property type="evidence" value="ECO:0007669"/>
    <property type="project" value="InterPro"/>
</dbReference>
<dbReference type="InterPro" id="IPR006115">
    <property type="entry name" value="6PGDH_NADP-bd"/>
</dbReference>
<dbReference type="InterPro" id="IPR008927">
    <property type="entry name" value="6-PGluconate_DH-like_C_sf"/>
</dbReference>
<evidence type="ECO:0000259" key="5">
    <source>
        <dbReference type="Pfam" id="PF14833"/>
    </source>
</evidence>
<organism evidence="7 8">
    <name type="scientific">Vulcanisaeta souniana JCM 11219</name>
    <dbReference type="NCBI Taxonomy" id="1293586"/>
    <lineage>
        <taxon>Archaea</taxon>
        <taxon>Thermoproteota</taxon>
        <taxon>Thermoprotei</taxon>
        <taxon>Thermoproteales</taxon>
        <taxon>Thermoproteaceae</taxon>
        <taxon>Vulcanisaeta</taxon>
    </lineage>
</organism>
<evidence type="ECO:0000259" key="4">
    <source>
        <dbReference type="Pfam" id="PF03446"/>
    </source>
</evidence>
<dbReference type="GO" id="GO:0051287">
    <property type="term" value="F:NAD binding"/>
    <property type="evidence" value="ECO:0007669"/>
    <property type="project" value="InterPro"/>
</dbReference>
<evidence type="ECO:0000256" key="2">
    <source>
        <dbReference type="ARBA" id="ARBA00023002"/>
    </source>
</evidence>
<comment type="similarity">
    <text evidence="1">Belongs to the HIBADH-related family.</text>
</comment>
<dbReference type="Gene3D" id="3.40.50.720">
    <property type="entry name" value="NAD(P)-binding Rossmann-like Domain"/>
    <property type="match status" value="1"/>
</dbReference>
<keyword evidence="2" id="KW-0560">Oxidoreductase</keyword>
<dbReference type="PANTHER" id="PTHR43060">
    <property type="entry name" value="3-HYDROXYISOBUTYRATE DEHYDROGENASE-LIKE 1, MITOCHONDRIAL-RELATED"/>
    <property type="match status" value="1"/>
</dbReference>
<evidence type="ECO:0000313" key="8">
    <source>
        <dbReference type="Proteomes" id="UP000657075"/>
    </source>
</evidence>
<name>A0A830E9D1_9CREN</name>
<keyword evidence="9" id="KW-1185">Reference proteome</keyword>
<dbReference type="GO" id="GO:0016491">
    <property type="term" value="F:oxidoreductase activity"/>
    <property type="evidence" value="ECO:0007669"/>
    <property type="project" value="UniProtKB-KW"/>
</dbReference>
<dbReference type="Proteomes" id="UP000657075">
    <property type="component" value="Unassembled WGS sequence"/>
</dbReference>
<reference evidence="9" key="3">
    <citation type="submission" date="2022-09" db="EMBL/GenBank/DDBJ databases">
        <title>Complete genome sequence of Vulcanisaeta souniana.</title>
        <authorList>
            <person name="Kato S."/>
            <person name="Itoh T."/>
            <person name="Ohkuma M."/>
        </authorList>
    </citation>
    <scope>NUCLEOTIDE SEQUENCE [LARGE SCALE GENOMIC DNA]</scope>
    <source>
        <strain evidence="9">JCM 11219</strain>
    </source>
</reference>
<keyword evidence="3" id="KW-0520">NAD</keyword>
<evidence type="ECO:0000313" key="6">
    <source>
        <dbReference type="EMBL" id="BDR92626.1"/>
    </source>
</evidence>
<feature type="domain" description="6-phosphogluconate dehydrogenase NADP-binding" evidence="4">
    <location>
        <begin position="5"/>
        <end position="164"/>
    </location>
</feature>
<dbReference type="EMBL" id="BMNM01000009">
    <property type="protein sequence ID" value="GGI82416.1"/>
    <property type="molecule type" value="Genomic_DNA"/>
</dbReference>
<dbReference type="InterPro" id="IPR029154">
    <property type="entry name" value="HIBADH-like_NADP-bd"/>
</dbReference>
<reference evidence="7" key="1">
    <citation type="journal article" date="2014" name="Int. J. Syst. Evol. Microbiol.">
        <title>Complete genome sequence of Corynebacterium casei LMG S-19264T (=DSM 44701T), isolated from a smear-ripened cheese.</title>
        <authorList>
            <consortium name="US DOE Joint Genome Institute (JGI-PGF)"/>
            <person name="Walter F."/>
            <person name="Albersmeier A."/>
            <person name="Kalinowski J."/>
            <person name="Ruckert C."/>
        </authorList>
    </citation>
    <scope>NUCLEOTIDE SEQUENCE</scope>
    <source>
        <strain evidence="7">JCM 11219</strain>
    </source>
</reference>
<dbReference type="Gene3D" id="1.10.1040.10">
    <property type="entry name" value="N-(1-d-carboxylethyl)-l-norvaline Dehydrogenase, domain 2"/>
    <property type="match status" value="1"/>
</dbReference>
<dbReference type="SUPFAM" id="SSF48179">
    <property type="entry name" value="6-phosphogluconate dehydrogenase C-terminal domain-like"/>
    <property type="match status" value="1"/>
</dbReference>
<dbReference type="PIRSF" id="PIRSF000103">
    <property type="entry name" value="HIBADH"/>
    <property type="match status" value="1"/>
</dbReference>
<accession>A0A830E9D1</accession>
<dbReference type="Proteomes" id="UP001060771">
    <property type="component" value="Chromosome"/>
</dbReference>
<dbReference type="PANTHER" id="PTHR43060:SF15">
    <property type="entry name" value="3-HYDROXYISOBUTYRATE DEHYDROGENASE-LIKE 1, MITOCHONDRIAL-RELATED"/>
    <property type="match status" value="1"/>
</dbReference>
<evidence type="ECO:0000256" key="1">
    <source>
        <dbReference type="ARBA" id="ARBA00009080"/>
    </source>
</evidence>
<sequence length="296" mass="31926">MKEIKVGFIGLGIMGSAMAMNIYKAGFPLIVYNRTRSKTEPFVKLGIPVAESPREVAERSDVVIDMVTDAPDVEEVLLGPNGVVHGAHTGLIVIDMSTNSPEHAKYFARELGKYGVEFLDAPVTGGDVGARQGTLTIMVGGKYETFERVKPILEAMGKTIIHAGDVGNGQMLKLLNQIVVGIDMLAVAEAMALAKKAGIDVEKLFTVLSTGAGNSFTVQYYMPKMMKGDFEPGFRAAHLKKDLRYALETANRLNVSLPGTALTLQLYNALVAKGLGEKGTQALLKLYYELAGVNDW</sequence>
<protein>
    <submittedName>
        <fullName evidence="7">6-phosphogluconate dehydrogenase</fullName>
    </submittedName>
</protein>
<evidence type="ECO:0000313" key="9">
    <source>
        <dbReference type="Proteomes" id="UP001060771"/>
    </source>
</evidence>